<protein>
    <recommendedName>
        <fullName evidence="4 5">Phosphopentomutase</fullName>
        <ecNumber evidence="4 5">5.4.2.7</ecNumber>
    </recommendedName>
    <alternativeName>
        <fullName evidence="4">Phosphodeoxyribomutase</fullName>
    </alternativeName>
</protein>
<dbReference type="EMBL" id="QGGV01000005">
    <property type="protein sequence ID" value="PWK56166.1"/>
    <property type="molecule type" value="Genomic_DNA"/>
</dbReference>
<dbReference type="SUPFAM" id="SSF53649">
    <property type="entry name" value="Alkaline phosphatase-like"/>
    <property type="match status" value="1"/>
</dbReference>
<evidence type="ECO:0000256" key="1">
    <source>
        <dbReference type="ARBA" id="ARBA00010373"/>
    </source>
</evidence>
<dbReference type="GO" id="GO:0008973">
    <property type="term" value="F:phosphopentomutase activity"/>
    <property type="evidence" value="ECO:0007669"/>
    <property type="project" value="UniProtKB-UniRule"/>
</dbReference>
<sequence>MPRAFLVVLDSAGAGGAPDAAAYFNGDRPDTGSNTLAHIAQACARGEAEEGRTGPLKMPHLDRLGLGAAVRLAGGEATPGLDARPEGVWAAATEVSQGKDTPSGHWELAGVPVPWDWHYFPDAQPAFPPDLMAEAARLAGTEGTLGNCHASGTQIIEDLGEEHLRTGWPICYTSVDSVFQIAAHEERFGLERLMSTCKGLAPTLHAMKVGRVIARPFLGETALDFKRTKNRKDFAIEPPSPTLCDWVSEAGRKVHAVGKIGDIFSMRGIDDVAKGSDDELMEHLVRLIAEAEDGSLTFANFVEFDTLYGHRRDVSGYARALEWFDSQVPRLLANLRDDDLILFTADHGNDPTWSGTDHTRERVAVVGKGPSPMAAGQVAFVDVAATVATHLGVPSRGAGTPFTAQEPR</sequence>
<comment type="catalytic activity">
    <reaction evidence="4">
        <text>alpha-D-ribose 1-phosphate = D-ribose 5-phosphate</text>
        <dbReference type="Rhea" id="RHEA:18793"/>
        <dbReference type="ChEBI" id="CHEBI:57720"/>
        <dbReference type="ChEBI" id="CHEBI:78346"/>
        <dbReference type="EC" id="5.4.2.7"/>
    </reaction>
</comment>
<name>A0A316G861_9RHOB</name>
<feature type="binding site" evidence="4">
    <location>
        <position position="310"/>
    </location>
    <ligand>
        <name>Mn(2+)</name>
        <dbReference type="ChEBI" id="CHEBI:29035"/>
        <label>2</label>
    </ligand>
</feature>
<dbReference type="SUPFAM" id="SSF143856">
    <property type="entry name" value="DeoB insert domain-like"/>
    <property type="match status" value="1"/>
</dbReference>
<comment type="pathway">
    <text evidence="4">Carbohydrate degradation; 2-deoxy-D-ribose 1-phosphate degradation; D-glyceraldehyde 3-phosphate and acetaldehyde from 2-deoxy-alpha-D-ribose 1-phosphate: step 1/2.</text>
</comment>
<dbReference type="AlphaFoldDB" id="A0A316G861"/>
<evidence type="ECO:0000256" key="4">
    <source>
        <dbReference type="HAMAP-Rule" id="MF_00740"/>
    </source>
</evidence>
<keyword evidence="4" id="KW-0963">Cytoplasm</keyword>
<dbReference type="Pfam" id="PF01676">
    <property type="entry name" value="Metalloenzyme"/>
    <property type="match status" value="1"/>
</dbReference>
<feature type="binding site" evidence="4">
    <location>
        <position position="305"/>
    </location>
    <ligand>
        <name>Mn(2+)</name>
        <dbReference type="ChEBI" id="CHEBI:29035"/>
        <label>2</label>
    </ligand>
</feature>
<dbReference type="GO" id="GO:0000287">
    <property type="term" value="F:magnesium ion binding"/>
    <property type="evidence" value="ECO:0007669"/>
    <property type="project" value="UniProtKB-UniRule"/>
</dbReference>
<comment type="caution">
    <text evidence="7">The sequence shown here is derived from an EMBL/GenBank/DDBJ whole genome shotgun (WGS) entry which is preliminary data.</text>
</comment>
<evidence type="ECO:0000256" key="2">
    <source>
        <dbReference type="ARBA" id="ARBA00022723"/>
    </source>
</evidence>
<dbReference type="PANTHER" id="PTHR21110:SF0">
    <property type="entry name" value="PHOSPHOPENTOMUTASE"/>
    <property type="match status" value="1"/>
</dbReference>
<keyword evidence="8" id="KW-1185">Reference proteome</keyword>
<dbReference type="InterPro" id="IPR006124">
    <property type="entry name" value="Metalloenzyme"/>
</dbReference>
<evidence type="ECO:0000313" key="8">
    <source>
        <dbReference type="Proteomes" id="UP000245390"/>
    </source>
</evidence>
<dbReference type="InterPro" id="IPR010045">
    <property type="entry name" value="DeoB"/>
</dbReference>
<dbReference type="GO" id="GO:0009117">
    <property type="term" value="P:nucleotide metabolic process"/>
    <property type="evidence" value="ECO:0007669"/>
    <property type="project" value="UniProtKB-UniRule"/>
</dbReference>
<dbReference type="InterPro" id="IPR017850">
    <property type="entry name" value="Alkaline_phosphatase_core_sf"/>
</dbReference>
<accession>A0A316G861</accession>
<evidence type="ECO:0000259" key="6">
    <source>
        <dbReference type="Pfam" id="PF01676"/>
    </source>
</evidence>
<comment type="cofactor">
    <cofactor evidence="4">
        <name>Mn(2+)</name>
        <dbReference type="ChEBI" id="CHEBI:29035"/>
    </cofactor>
    <text evidence="4">Binds 2 manganese ions.</text>
</comment>
<evidence type="ECO:0000313" key="7">
    <source>
        <dbReference type="EMBL" id="PWK56166.1"/>
    </source>
</evidence>
<evidence type="ECO:0000256" key="3">
    <source>
        <dbReference type="ARBA" id="ARBA00023211"/>
    </source>
</evidence>
<evidence type="ECO:0000256" key="5">
    <source>
        <dbReference type="NCBIfam" id="TIGR01696"/>
    </source>
</evidence>
<reference evidence="7 8" key="1">
    <citation type="submission" date="2018-05" db="EMBL/GenBank/DDBJ databases">
        <title>Genomic Encyclopedia of Type Strains, Phase IV (KMG-IV): sequencing the most valuable type-strain genomes for metagenomic binning, comparative biology and taxonomic classification.</title>
        <authorList>
            <person name="Goeker M."/>
        </authorList>
    </citation>
    <scope>NUCLEOTIDE SEQUENCE [LARGE SCALE GENOMIC DNA]</scope>
    <source>
        <strain evidence="7 8">DSM 103371</strain>
    </source>
</reference>
<proteinExistence type="inferred from homology"/>
<dbReference type="InterPro" id="IPR024052">
    <property type="entry name" value="Phosphopentomutase_DeoB_cap_sf"/>
</dbReference>
<dbReference type="GO" id="GO:0043094">
    <property type="term" value="P:metabolic compound salvage"/>
    <property type="evidence" value="ECO:0007669"/>
    <property type="project" value="UniProtKB-UniRule"/>
</dbReference>
<gene>
    <name evidence="4" type="primary">deoB</name>
    <name evidence="7" type="ORF">C8D95_105233</name>
</gene>
<feature type="binding site" evidence="4">
    <location>
        <position position="347"/>
    </location>
    <ligand>
        <name>Mn(2+)</name>
        <dbReference type="ChEBI" id="CHEBI:29035"/>
        <label>1</label>
    </ligand>
</feature>
<comment type="function">
    <text evidence="4">Isomerase that catalyzes the conversion of deoxy-ribose 1-phosphate (dRib-1-P) and ribose 1-phosphate (Rib-1-P) to deoxy-ribose 5-phosphate (dRib-5-P) and ribose 5-phosphate (Rib-5-P), respectively.</text>
</comment>
<dbReference type="GO" id="GO:0006018">
    <property type="term" value="P:2-deoxyribose 1-phosphate catabolic process"/>
    <property type="evidence" value="ECO:0007669"/>
    <property type="project" value="UniProtKB-UniRule"/>
</dbReference>
<dbReference type="GO" id="GO:0006015">
    <property type="term" value="P:5-phosphoribose 1-diphosphate biosynthetic process"/>
    <property type="evidence" value="ECO:0007669"/>
    <property type="project" value="UniProtKB-UniPathway"/>
</dbReference>
<organism evidence="7 8">
    <name type="scientific">Silicimonas algicola</name>
    <dbReference type="NCBI Taxonomy" id="1826607"/>
    <lineage>
        <taxon>Bacteria</taxon>
        <taxon>Pseudomonadati</taxon>
        <taxon>Pseudomonadota</taxon>
        <taxon>Alphaproteobacteria</taxon>
        <taxon>Rhodobacterales</taxon>
        <taxon>Paracoccaceae</taxon>
    </lineage>
</organism>
<dbReference type="NCBIfam" id="TIGR01696">
    <property type="entry name" value="deoB"/>
    <property type="match status" value="1"/>
</dbReference>
<dbReference type="Gene3D" id="3.30.70.1250">
    <property type="entry name" value="Phosphopentomutase"/>
    <property type="match status" value="1"/>
</dbReference>
<dbReference type="PANTHER" id="PTHR21110">
    <property type="entry name" value="PHOSPHOPENTOMUTASE"/>
    <property type="match status" value="1"/>
</dbReference>
<dbReference type="HAMAP" id="MF_00740">
    <property type="entry name" value="Phosphopentomut"/>
    <property type="match status" value="1"/>
</dbReference>
<dbReference type="GO" id="GO:0005829">
    <property type="term" value="C:cytosol"/>
    <property type="evidence" value="ECO:0007669"/>
    <property type="project" value="TreeGrafter"/>
</dbReference>
<dbReference type="UniPathway" id="UPA00087">
    <property type="reaction ID" value="UER00173"/>
</dbReference>
<comment type="subcellular location">
    <subcellularLocation>
        <location evidence="4">Cytoplasm</location>
    </subcellularLocation>
</comment>
<comment type="similarity">
    <text evidence="1 4">Belongs to the phosphopentomutase family.</text>
</comment>
<dbReference type="Proteomes" id="UP000245390">
    <property type="component" value="Unassembled WGS sequence"/>
</dbReference>
<dbReference type="RefSeq" id="WP_109759588.1">
    <property type="nucleotide sequence ID" value="NZ_CP034588.1"/>
</dbReference>
<feature type="binding site" evidence="4">
    <location>
        <position position="346"/>
    </location>
    <ligand>
        <name>Mn(2+)</name>
        <dbReference type="ChEBI" id="CHEBI:29035"/>
        <label>1</label>
    </ligand>
</feature>
<dbReference type="KEGG" id="salo:EF888_17455"/>
<keyword evidence="2 4" id="KW-0479">Metal-binding</keyword>
<keyword evidence="4" id="KW-0413">Isomerase</keyword>
<keyword evidence="3 4" id="KW-0464">Manganese</keyword>
<feature type="domain" description="Metalloenzyme" evidence="6">
    <location>
        <begin position="3"/>
        <end position="393"/>
    </location>
</feature>
<dbReference type="CDD" id="cd16009">
    <property type="entry name" value="PPM"/>
    <property type="match status" value="1"/>
</dbReference>
<dbReference type="PIRSF" id="PIRSF001491">
    <property type="entry name" value="Ppentomutase"/>
    <property type="match status" value="1"/>
</dbReference>
<comment type="catalytic activity">
    <reaction evidence="4">
        <text>2-deoxy-alpha-D-ribose 1-phosphate = 2-deoxy-D-ribose 5-phosphate</text>
        <dbReference type="Rhea" id="RHEA:27658"/>
        <dbReference type="ChEBI" id="CHEBI:57259"/>
        <dbReference type="ChEBI" id="CHEBI:62877"/>
        <dbReference type="EC" id="5.4.2.7"/>
    </reaction>
</comment>
<dbReference type="EC" id="5.4.2.7" evidence="4 5"/>
<feature type="binding site" evidence="4">
    <location>
        <position position="10"/>
    </location>
    <ligand>
        <name>Mn(2+)</name>
        <dbReference type="ChEBI" id="CHEBI:29035"/>
        <label>1</label>
    </ligand>
</feature>
<dbReference type="GO" id="GO:0030145">
    <property type="term" value="F:manganese ion binding"/>
    <property type="evidence" value="ECO:0007669"/>
    <property type="project" value="UniProtKB-UniRule"/>
</dbReference>
<dbReference type="NCBIfam" id="NF003766">
    <property type="entry name" value="PRK05362.1"/>
    <property type="match status" value="1"/>
</dbReference>
<dbReference type="OrthoDB" id="9769930at2"/>
<feature type="binding site" evidence="4">
    <location>
        <position position="358"/>
    </location>
    <ligand>
        <name>Mn(2+)</name>
        <dbReference type="ChEBI" id="CHEBI:29035"/>
        <label>2</label>
    </ligand>
</feature>
<dbReference type="Gene3D" id="3.40.720.10">
    <property type="entry name" value="Alkaline Phosphatase, subunit A"/>
    <property type="match status" value="1"/>
</dbReference>